<organism evidence="8 9">
    <name type="scientific">Natronospira bacteriovora</name>
    <dbReference type="NCBI Taxonomy" id="3069753"/>
    <lineage>
        <taxon>Bacteria</taxon>
        <taxon>Pseudomonadati</taxon>
        <taxon>Pseudomonadota</taxon>
        <taxon>Gammaproteobacteria</taxon>
        <taxon>Natronospirales</taxon>
        <taxon>Natronospiraceae</taxon>
        <taxon>Natronospira</taxon>
    </lineage>
</organism>
<dbReference type="Pfam" id="PF00082">
    <property type="entry name" value="Peptidase_S8"/>
    <property type="match status" value="1"/>
</dbReference>
<comment type="caution">
    <text evidence="8">The sequence shown here is derived from an EMBL/GenBank/DDBJ whole genome shotgun (WGS) entry which is preliminary data.</text>
</comment>
<evidence type="ECO:0000256" key="4">
    <source>
        <dbReference type="ARBA" id="ARBA00022825"/>
    </source>
</evidence>
<evidence type="ECO:0000259" key="7">
    <source>
        <dbReference type="Pfam" id="PF00082"/>
    </source>
</evidence>
<sequence length="301" mass="31363">MDTGVRAEHDQFFSGQVERIHDRFDSEGDFNDTCDSGYDPCPGFCPIQAAGVHGTLSGHGTAVAGMVGALDVGAAKGALIKDLRVFDCKGYSQASLVIDAINDVADHASAHGSTAVLNMSFGYHESVDQVGSMESAIRDLPSRVLPIASAGNDNADASTQVPARMSEVLTVGSSTIDDSRAGHSNWGAAIDLFAPGEDVEVLWDSSDSATIRSSGTSFAAPLVAGVAAIHIDAVGVDVFANDVRTAIMGNVTESVLSNLSGSPNKLLYQWHRPDDDGGGDDGSDPPSCPYQDEDGQWVMCP</sequence>
<evidence type="ECO:0000313" key="8">
    <source>
        <dbReference type="EMBL" id="MDQ2070023.1"/>
    </source>
</evidence>
<dbReference type="SUPFAM" id="SSF52743">
    <property type="entry name" value="Subtilisin-like"/>
    <property type="match status" value="1"/>
</dbReference>
<evidence type="ECO:0000256" key="1">
    <source>
        <dbReference type="ARBA" id="ARBA00011073"/>
    </source>
</evidence>
<keyword evidence="9" id="KW-1185">Reference proteome</keyword>
<protein>
    <submittedName>
        <fullName evidence="8">S8 family serine peptidase</fullName>
    </submittedName>
</protein>
<evidence type="ECO:0000256" key="6">
    <source>
        <dbReference type="SAM" id="MobiDB-lite"/>
    </source>
</evidence>
<evidence type="ECO:0000256" key="5">
    <source>
        <dbReference type="PROSITE-ProRule" id="PRU01240"/>
    </source>
</evidence>
<dbReference type="InterPro" id="IPR022398">
    <property type="entry name" value="Peptidase_S8_His-AS"/>
</dbReference>
<keyword evidence="4 5" id="KW-0720">Serine protease</keyword>
<proteinExistence type="inferred from homology"/>
<dbReference type="InterPro" id="IPR023828">
    <property type="entry name" value="Peptidase_S8_Ser-AS"/>
</dbReference>
<evidence type="ECO:0000256" key="3">
    <source>
        <dbReference type="ARBA" id="ARBA00022801"/>
    </source>
</evidence>
<feature type="domain" description="Peptidase S8/S53" evidence="7">
    <location>
        <begin position="56"/>
        <end position="251"/>
    </location>
</feature>
<dbReference type="PROSITE" id="PS00138">
    <property type="entry name" value="SUBTILASE_SER"/>
    <property type="match status" value="1"/>
</dbReference>
<feature type="active site" description="Charge relay system" evidence="5">
    <location>
        <position position="59"/>
    </location>
</feature>
<reference evidence="8 9" key="1">
    <citation type="submission" date="2023-08" db="EMBL/GenBank/DDBJ databases">
        <title>Whole-genome sequencing of halo(alkali)philic microorganisms from hypersaline lakes.</title>
        <authorList>
            <person name="Sorokin D.Y."/>
            <person name="Abbas B."/>
            <person name="Merkel A.Y."/>
        </authorList>
    </citation>
    <scope>NUCLEOTIDE SEQUENCE [LARGE SCALE GENOMIC DNA]</scope>
    <source>
        <strain evidence="8 9">AB-CW4</strain>
    </source>
</reference>
<evidence type="ECO:0000256" key="2">
    <source>
        <dbReference type="ARBA" id="ARBA00022670"/>
    </source>
</evidence>
<dbReference type="PANTHER" id="PTHR43806">
    <property type="entry name" value="PEPTIDASE S8"/>
    <property type="match status" value="1"/>
</dbReference>
<dbReference type="InterPro" id="IPR050131">
    <property type="entry name" value="Peptidase_S8_subtilisin-like"/>
</dbReference>
<keyword evidence="3 5" id="KW-0378">Hydrolase</keyword>
<feature type="active site" description="Charge relay system" evidence="5">
    <location>
        <position position="2"/>
    </location>
</feature>
<dbReference type="PROSITE" id="PS51892">
    <property type="entry name" value="SUBTILASE"/>
    <property type="match status" value="1"/>
</dbReference>
<feature type="region of interest" description="Disordered" evidence="6">
    <location>
        <begin position="271"/>
        <end position="301"/>
    </location>
</feature>
<evidence type="ECO:0000313" key="9">
    <source>
        <dbReference type="Proteomes" id="UP001239019"/>
    </source>
</evidence>
<dbReference type="Gene3D" id="3.40.50.200">
    <property type="entry name" value="Peptidase S8/S53 domain"/>
    <property type="match status" value="1"/>
</dbReference>
<dbReference type="PROSITE" id="PS00137">
    <property type="entry name" value="SUBTILASE_HIS"/>
    <property type="match status" value="1"/>
</dbReference>
<accession>A0ABU0W7L4</accession>
<gene>
    <name evidence="8" type="ORF">RBH19_09060</name>
</gene>
<feature type="active site" description="Charge relay system" evidence="5">
    <location>
        <position position="217"/>
    </location>
</feature>
<dbReference type="InterPro" id="IPR000209">
    <property type="entry name" value="Peptidase_S8/S53_dom"/>
</dbReference>
<name>A0ABU0W7L4_9GAMM</name>
<dbReference type="PANTHER" id="PTHR43806:SF58">
    <property type="entry name" value="ALKALINE PROTEASE 1-RELATED"/>
    <property type="match status" value="1"/>
</dbReference>
<dbReference type="EMBL" id="JAVDDT010000005">
    <property type="protein sequence ID" value="MDQ2070023.1"/>
    <property type="molecule type" value="Genomic_DNA"/>
</dbReference>
<keyword evidence="2 5" id="KW-0645">Protease</keyword>
<dbReference type="Proteomes" id="UP001239019">
    <property type="component" value="Unassembled WGS sequence"/>
</dbReference>
<comment type="similarity">
    <text evidence="1 5">Belongs to the peptidase S8 family.</text>
</comment>
<dbReference type="PRINTS" id="PR00723">
    <property type="entry name" value="SUBTILISIN"/>
</dbReference>
<dbReference type="InterPro" id="IPR036852">
    <property type="entry name" value="Peptidase_S8/S53_dom_sf"/>
</dbReference>
<dbReference type="InterPro" id="IPR015500">
    <property type="entry name" value="Peptidase_S8_subtilisin-rel"/>
</dbReference>